<dbReference type="EMBL" id="QGML01001925">
    <property type="protein sequence ID" value="TVY88121.1"/>
    <property type="molecule type" value="Genomic_DNA"/>
</dbReference>
<dbReference type="PANTHER" id="PTHR13257">
    <property type="entry name" value="NUCLEOPORIN NUP84-RELATED"/>
    <property type="match status" value="1"/>
</dbReference>
<evidence type="ECO:0000256" key="8">
    <source>
        <dbReference type="SAM" id="Coils"/>
    </source>
</evidence>
<keyword evidence="6" id="KW-0906">Nuclear pore complex</keyword>
<dbReference type="InterPro" id="IPR037700">
    <property type="entry name" value="NUP88/NUP82"/>
</dbReference>
<dbReference type="AlphaFoldDB" id="A0A559M590"/>
<evidence type="ECO:0000256" key="7">
    <source>
        <dbReference type="ARBA" id="ARBA00023242"/>
    </source>
</evidence>
<evidence type="ECO:0000256" key="5">
    <source>
        <dbReference type="ARBA" id="ARBA00023010"/>
    </source>
</evidence>
<dbReference type="GO" id="GO:0000055">
    <property type="term" value="P:ribosomal large subunit export from nucleus"/>
    <property type="evidence" value="ECO:0007669"/>
    <property type="project" value="InterPro"/>
</dbReference>
<comment type="subcellular location">
    <subcellularLocation>
        <location evidence="1">Nucleus</location>
        <location evidence="1">Nuclear pore complex</location>
    </subcellularLocation>
</comment>
<keyword evidence="11" id="KW-1185">Reference proteome</keyword>
<keyword evidence="8" id="KW-0175">Coiled coil</keyword>
<dbReference type="GO" id="GO:0017056">
    <property type="term" value="F:structural constituent of nuclear pore"/>
    <property type="evidence" value="ECO:0007669"/>
    <property type="project" value="InterPro"/>
</dbReference>
<dbReference type="SUPFAM" id="SSF50978">
    <property type="entry name" value="WD40 repeat-like"/>
    <property type="match status" value="1"/>
</dbReference>
<evidence type="ECO:0000256" key="4">
    <source>
        <dbReference type="ARBA" id="ARBA00022927"/>
    </source>
</evidence>
<comment type="caution">
    <text evidence="10">The sequence shown here is derived from an EMBL/GenBank/DDBJ whole genome shotgun (WGS) entry which is preliminary data.</text>
</comment>
<feature type="coiled-coil region" evidence="8">
    <location>
        <begin position="699"/>
        <end position="771"/>
    </location>
</feature>
<organism evidence="10 11">
    <name type="scientific">Lachnellula willkommii</name>
    <dbReference type="NCBI Taxonomy" id="215461"/>
    <lineage>
        <taxon>Eukaryota</taxon>
        <taxon>Fungi</taxon>
        <taxon>Dikarya</taxon>
        <taxon>Ascomycota</taxon>
        <taxon>Pezizomycotina</taxon>
        <taxon>Leotiomycetes</taxon>
        <taxon>Helotiales</taxon>
        <taxon>Lachnaceae</taxon>
        <taxon>Lachnellula</taxon>
    </lineage>
</organism>
<dbReference type="GO" id="GO:0006406">
    <property type="term" value="P:mRNA export from nucleus"/>
    <property type="evidence" value="ECO:0007669"/>
    <property type="project" value="TreeGrafter"/>
</dbReference>
<evidence type="ECO:0000313" key="11">
    <source>
        <dbReference type="Proteomes" id="UP000315522"/>
    </source>
</evidence>
<evidence type="ECO:0000256" key="6">
    <source>
        <dbReference type="ARBA" id="ARBA00023132"/>
    </source>
</evidence>
<dbReference type="GO" id="GO:0006606">
    <property type="term" value="P:protein import into nucleus"/>
    <property type="evidence" value="ECO:0007669"/>
    <property type="project" value="TreeGrafter"/>
</dbReference>
<dbReference type="GO" id="GO:0000056">
    <property type="term" value="P:ribosomal small subunit export from nucleus"/>
    <property type="evidence" value="ECO:0007669"/>
    <property type="project" value="InterPro"/>
</dbReference>
<sequence length="878" mass="97778">MPQVISYTPAWLGKGTPGYDIFTGAARKPAGTHTASLNGSSTSKKKNTKPGPRRTIARRGTEIFTAVGREIRWADLAYLKEAWIHKEETKNGTSKGKGREGSPSQYDEDHAQGYRTLKLPVAEDIRQLIISPHTNYLAILTTHTVHIAILPDSSHLTAFDTSPLKPKTYTLGPETHVTSQAAIASALWHPLGVNGSCLVTVTENAVVRVWELSLDDRWSFDRPTLSIDLKKLVDGTSFDQNFEASKPGTSTGFSPDSFEMEVASACFAGRESGGWSPMTLWIAMREGDVYALCPLLPEKWSPPPTLIPALSVSIVAKVAAIEDDQEVPQGTRMLAQQQLAWMSDLDNQEPAEVESLLGEPHSDVYIRPIKPGKVPKLQGPFDFELAPEESEDELDSLLTDIYVIGPKLDVDELMFGEENDLEIDDPSNGLSLGVVCLLTSSGRLSISLDLDGVEAQWLPKHSSKVLKSMGDADPPSLLTFQVLDTSRIGEIWKGNWPMFSSDFTSRYSFFVTDTSSVTYMSLTPWVFTLENELRDSGAGADFRIDLMVKAHNSLRERIYTEQSQDRSSSLASSVAMRDPDLGYFILTATSYHPVAIIFESPDTEEIDHRSRSPTYDTEPLQPLMVVEPRPVYQPAHALEEQSALPLLLEKLRHSKYKRLLKEDIRLSPATLHVMTDAHKVLSEETHRLGTAAAELFRRCERLQIDLQSQIKKVREVAERVDDITGDDRDDEPAADVNDRVEARISKASNRQKDLTERIEKLRRQATKATGRELTDKERGWAEEVVEVQSAVLGEGDTVDDFGITKQPWVRFDEVKQMKDELLDQIEDLAAGDERPVSRGVKVPSEIRKAKMAQITALLNRETALVEGAKHRLDRLRSS</sequence>
<evidence type="ECO:0000256" key="3">
    <source>
        <dbReference type="ARBA" id="ARBA00022816"/>
    </source>
</evidence>
<dbReference type="PANTHER" id="PTHR13257:SF0">
    <property type="entry name" value="NUCLEAR PORE COMPLEX PROTEIN NUP88"/>
    <property type="match status" value="1"/>
</dbReference>
<keyword evidence="4" id="KW-0653">Protein transport</keyword>
<keyword evidence="3" id="KW-0509">mRNA transport</keyword>
<proteinExistence type="predicted"/>
<evidence type="ECO:0000313" key="10">
    <source>
        <dbReference type="EMBL" id="TVY88121.1"/>
    </source>
</evidence>
<evidence type="ECO:0000256" key="2">
    <source>
        <dbReference type="ARBA" id="ARBA00022448"/>
    </source>
</evidence>
<feature type="region of interest" description="Disordered" evidence="9">
    <location>
        <begin position="29"/>
        <end position="55"/>
    </location>
</feature>
<dbReference type="GO" id="GO:0005643">
    <property type="term" value="C:nuclear pore"/>
    <property type="evidence" value="ECO:0007669"/>
    <property type="project" value="UniProtKB-SubCell"/>
</dbReference>
<dbReference type="InterPro" id="IPR036322">
    <property type="entry name" value="WD40_repeat_dom_sf"/>
</dbReference>
<reference evidence="10 11" key="1">
    <citation type="submission" date="2018-05" db="EMBL/GenBank/DDBJ databases">
        <title>Genome sequencing and assembly of the regulated plant pathogen Lachnellula willkommii and related sister species for the development of diagnostic species identification markers.</title>
        <authorList>
            <person name="Giroux E."/>
            <person name="Bilodeau G."/>
        </authorList>
    </citation>
    <scope>NUCLEOTIDE SEQUENCE [LARGE SCALE GENOMIC DNA]</scope>
    <source>
        <strain evidence="10 11">CBS 172.35</strain>
    </source>
</reference>
<feature type="region of interest" description="Disordered" evidence="9">
    <location>
        <begin position="89"/>
        <end position="111"/>
    </location>
</feature>
<evidence type="ECO:0000256" key="1">
    <source>
        <dbReference type="ARBA" id="ARBA00004567"/>
    </source>
</evidence>
<keyword evidence="7" id="KW-0539">Nucleus</keyword>
<feature type="compositionally biased region" description="Basic residues" evidence="9">
    <location>
        <begin position="43"/>
        <end position="55"/>
    </location>
</feature>
<accession>A0A559M590</accession>
<protein>
    <submittedName>
        <fullName evidence="10">Nucleoporin</fullName>
    </submittedName>
</protein>
<evidence type="ECO:0000256" key="9">
    <source>
        <dbReference type="SAM" id="MobiDB-lite"/>
    </source>
</evidence>
<name>A0A559M590_9HELO</name>
<dbReference type="Proteomes" id="UP000315522">
    <property type="component" value="Unassembled WGS sequence"/>
</dbReference>
<keyword evidence="5" id="KW-0811">Translocation</keyword>
<keyword evidence="2" id="KW-0813">Transport</keyword>
<gene>
    <name evidence="10" type="primary">NUP82</name>
    <name evidence="10" type="ORF">LAWI1_G004466</name>
</gene>